<sequence>MESRLYLRRIMCNSMQFGGTASLTDEEKRRTIISLQGGKTFGRGSKNDVMFVDGADGSDEALKSPQYISRIHARVEHTSDDDNFEQYFLYDSSENGTYINDKKLEKNKKHTISIGESIKFGHRNGSQHVAGETYDQPNAQFAFIVEMISNRDPLYEELGKMGATKVKVLTESAVTRVMTGDTREPSPVNGGGCPENGIPSSSSAAVPPLPAPVPVHPYNGITIPGQMPSTSRTINIPLIPKRAPHDARFDDPLTCYVLNANRYNPKYTEAVTAQSMRFQLRLPALRAVKDILGNFLDVHVAYEDMKSKQQKIAVIDNFCKTNHQKEGIQILHSQMDGLADLLIEDEKKTDELRDLLVKLSTKPKEPIPSENSAFERTYPQPGQIFRPVAIHPEHSETDYVNYLRFIAIAEAQARELARRRSEIRESELKMRIEIPISDLILNGIDIGRYRQFPYPPYPLFWGNYLSPFRQLEMCPIVAPTVSVITTAPRAAEAAEPVAPAVQDVADVAPPTPRPTPRPMDPAEVDEERHSASSGSTTENSFRQRTDSVESEIVDVVSTDDDKTAKDEEQEEKGGTETDTPTPSPEDSEALRNVEEDPRKSSTPRIDAQSTSSAVVSALPTPMSSPVPKVKTQKASAPEAASPEVTAPIHVETAAPATPSTSSPKIATPKAPMIASPEKEPSPDSDEPSTSSKLVDEKKIKTKSAVPSTSTSMPSTSDASKTKQKEATGPSRRMKQLDESSADSESEDDDKSKRQKKVRRSTRTAKASSPIPAKRKKVADDDMDEGSEEVQDESKATPRGNGNAVRRKTLKRANAEEQKPPRRSMKEKVEAETEEPPKKKRGRVRPQTIKKAEPVAVEDEEPVDPDKEKCGVAGTFCLCIKYEKRKNLQWVSCSDCNQWFHVWCVRLDNVCYGADDKFACCGPHASPEAIECLQGDVHRKWWAMPGKRPVPQSPEPE</sequence>
<feature type="compositionally biased region" description="Low complexity" evidence="3">
    <location>
        <begin position="494"/>
        <end position="508"/>
    </location>
</feature>
<feature type="compositionally biased region" description="Acidic residues" evidence="3">
    <location>
        <begin position="780"/>
        <end position="790"/>
    </location>
</feature>
<evidence type="ECO:0000256" key="1">
    <source>
        <dbReference type="ARBA" id="ARBA00004123"/>
    </source>
</evidence>
<feature type="compositionally biased region" description="Polar residues" evidence="3">
    <location>
        <begin position="600"/>
        <end position="614"/>
    </location>
</feature>
<dbReference type="Pfam" id="PF00498">
    <property type="entry name" value="FHA"/>
    <property type="match status" value="1"/>
</dbReference>
<dbReference type="InParanoid" id="E3MHY1"/>
<feature type="compositionally biased region" description="Acidic residues" evidence="3">
    <location>
        <begin position="739"/>
        <end position="748"/>
    </location>
</feature>
<dbReference type="eggNOG" id="ENOG502SBAZ">
    <property type="taxonomic scope" value="Eukaryota"/>
</dbReference>
<dbReference type="InterPro" id="IPR042803">
    <property type="entry name" value="TCF19"/>
</dbReference>
<gene>
    <name evidence="5" type="ORF">CRE_24950</name>
</gene>
<proteinExistence type="predicted"/>
<dbReference type="HOGENOM" id="CLU_304667_0_0_1"/>
<dbReference type="SMART" id="SM00240">
    <property type="entry name" value="FHA"/>
    <property type="match status" value="1"/>
</dbReference>
<dbReference type="PANTHER" id="PTHR15464:SF1">
    <property type="entry name" value="TRANSCRIPTION FACTOR 19"/>
    <property type="match status" value="1"/>
</dbReference>
<feature type="compositionally biased region" description="Basic and acidic residues" evidence="3">
    <location>
        <begin position="812"/>
        <end position="836"/>
    </location>
</feature>
<feature type="compositionally biased region" description="Basic and acidic residues" evidence="3">
    <location>
        <begin position="588"/>
        <end position="599"/>
    </location>
</feature>
<dbReference type="STRING" id="31234.E3MHY1"/>
<feature type="region of interest" description="Disordered" evidence="3">
    <location>
        <begin position="180"/>
        <end position="207"/>
    </location>
</feature>
<feature type="compositionally biased region" description="Pro residues" evidence="3">
    <location>
        <begin position="509"/>
        <end position="519"/>
    </location>
</feature>
<feature type="compositionally biased region" description="Basic and acidic residues" evidence="3">
    <location>
        <begin position="559"/>
        <end position="575"/>
    </location>
</feature>
<dbReference type="InterPro" id="IPR011011">
    <property type="entry name" value="Znf_FYVE_PHD"/>
</dbReference>
<dbReference type="InterPro" id="IPR008984">
    <property type="entry name" value="SMAD_FHA_dom_sf"/>
</dbReference>
<accession>E3MHY1</accession>
<dbReference type="PANTHER" id="PTHR15464">
    <property type="entry name" value="TRANSCRIPTION FACTOR 19"/>
    <property type="match status" value="1"/>
</dbReference>
<name>E3MHY1_CAERE</name>
<dbReference type="SUPFAM" id="SSF57903">
    <property type="entry name" value="FYVE/PHD zinc finger"/>
    <property type="match status" value="1"/>
</dbReference>
<dbReference type="FunCoup" id="E3MHY1">
    <property type="interactions" value="1587"/>
</dbReference>
<dbReference type="SUPFAM" id="SSF49879">
    <property type="entry name" value="SMAD/FHA domain"/>
    <property type="match status" value="1"/>
</dbReference>
<dbReference type="Gene3D" id="3.30.40.10">
    <property type="entry name" value="Zinc/RING finger domain, C3HC4 (zinc finger)"/>
    <property type="match status" value="1"/>
</dbReference>
<dbReference type="InterPro" id="IPR000253">
    <property type="entry name" value="FHA_dom"/>
</dbReference>
<evidence type="ECO:0000259" key="4">
    <source>
        <dbReference type="PROSITE" id="PS50006"/>
    </source>
</evidence>
<keyword evidence="6" id="KW-1185">Reference proteome</keyword>
<dbReference type="OrthoDB" id="5859465at2759"/>
<feature type="compositionally biased region" description="Basic residues" evidence="3">
    <location>
        <begin position="752"/>
        <end position="762"/>
    </location>
</feature>
<feature type="domain" description="FHA" evidence="4">
    <location>
        <begin position="39"/>
        <end position="104"/>
    </location>
</feature>
<dbReference type="AlphaFoldDB" id="E3MHY1"/>
<dbReference type="EMBL" id="DS268446">
    <property type="protein sequence ID" value="EFP02233.1"/>
    <property type="molecule type" value="Genomic_DNA"/>
</dbReference>
<protein>
    <recommendedName>
        <fullName evidence="4">FHA domain-containing protein</fullName>
    </recommendedName>
</protein>
<feature type="compositionally biased region" description="Low complexity" evidence="3">
    <location>
        <begin position="703"/>
        <end position="718"/>
    </location>
</feature>
<evidence type="ECO:0000313" key="6">
    <source>
        <dbReference type="Proteomes" id="UP000008281"/>
    </source>
</evidence>
<organism evidence="6">
    <name type="scientific">Caenorhabditis remanei</name>
    <name type="common">Caenorhabditis vulgaris</name>
    <dbReference type="NCBI Taxonomy" id="31234"/>
    <lineage>
        <taxon>Eukaryota</taxon>
        <taxon>Metazoa</taxon>
        <taxon>Ecdysozoa</taxon>
        <taxon>Nematoda</taxon>
        <taxon>Chromadorea</taxon>
        <taxon>Rhabditida</taxon>
        <taxon>Rhabditina</taxon>
        <taxon>Rhabditomorpha</taxon>
        <taxon>Rhabditoidea</taxon>
        <taxon>Rhabditidae</taxon>
        <taxon>Peloderinae</taxon>
        <taxon>Caenorhabditis</taxon>
    </lineage>
</organism>
<feature type="region of interest" description="Disordered" evidence="3">
    <location>
        <begin position="494"/>
        <end position="864"/>
    </location>
</feature>
<dbReference type="GO" id="GO:0005634">
    <property type="term" value="C:nucleus"/>
    <property type="evidence" value="ECO:0007669"/>
    <property type="project" value="UniProtKB-SubCell"/>
</dbReference>
<dbReference type="InterPro" id="IPR013083">
    <property type="entry name" value="Znf_RING/FYVE/PHD"/>
</dbReference>
<dbReference type="OMA" id="GHKNGSQ"/>
<dbReference type="Gene3D" id="2.60.200.20">
    <property type="match status" value="1"/>
</dbReference>
<comment type="subcellular location">
    <subcellularLocation>
        <location evidence="1">Nucleus</location>
    </subcellularLocation>
</comment>
<feature type="compositionally biased region" description="Low complexity" evidence="3">
    <location>
        <begin position="652"/>
        <end position="663"/>
    </location>
</feature>
<reference evidence="5" key="1">
    <citation type="submission" date="2007-07" db="EMBL/GenBank/DDBJ databases">
        <title>PCAP assembly of the Caenorhabditis remanei genome.</title>
        <authorList>
            <consortium name="The Caenorhabditis remanei Sequencing Consortium"/>
            <person name="Wilson R.K."/>
        </authorList>
    </citation>
    <scope>NUCLEOTIDE SEQUENCE [LARGE SCALE GENOMIC DNA]</scope>
    <source>
        <strain evidence="5">PB4641</strain>
    </source>
</reference>
<dbReference type="GO" id="GO:0010468">
    <property type="term" value="P:regulation of gene expression"/>
    <property type="evidence" value="ECO:0007669"/>
    <property type="project" value="InterPro"/>
</dbReference>
<dbReference type="PROSITE" id="PS50006">
    <property type="entry name" value="FHA_DOMAIN"/>
    <property type="match status" value="1"/>
</dbReference>
<keyword evidence="2" id="KW-0539">Nucleus</keyword>
<evidence type="ECO:0000256" key="3">
    <source>
        <dbReference type="SAM" id="MobiDB-lite"/>
    </source>
</evidence>
<dbReference type="Proteomes" id="UP000008281">
    <property type="component" value="Unassembled WGS sequence"/>
</dbReference>
<evidence type="ECO:0000256" key="2">
    <source>
        <dbReference type="ARBA" id="ARBA00023242"/>
    </source>
</evidence>
<evidence type="ECO:0000313" key="5">
    <source>
        <dbReference type="EMBL" id="EFP02233.1"/>
    </source>
</evidence>
<feature type="compositionally biased region" description="Polar residues" evidence="3">
    <location>
        <begin position="531"/>
        <end position="540"/>
    </location>
</feature>
<dbReference type="CDD" id="cd15517">
    <property type="entry name" value="PHD_TCF19_like"/>
    <property type="match status" value="1"/>
</dbReference>